<feature type="coiled-coil region" evidence="3">
    <location>
        <begin position="137"/>
        <end position="164"/>
    </location>
</feature>
<dbReference type="Pfam" id="PF13424">
    <property type="entry name" value="TPR_12"/>
    <property type="match status" value="3"/>
</dbReference>
<proteinExistence type="predicted"/>
<sequence>MSWKKTSTNNEKPLLPPIPTLFKDLTFYILGLSFSETTLLKSTIKSYGGDVAFQLNKNVKFLLTTKEQFEKNCTKIQTAMKLATTEILSNDFVEHCITKRYYSIDLINDFKLVNKELLINEKQQNDNKTSSFESTSNDSLELILSKLKLEIKQSTEQQQSTQQQPKQQQQQQQFNQLELIKNEKKSIKLFISSTFLDMENEREAIVKYLIPEIRDYCNERNIDFSFVDMRWGITESKDILKKSTIATCLQEVSTCSYFISLLGDRYGWSSGDEYTESFNLAKIYYPWIDSHIGKSITELEILQATTVTPKFNLFYFKNSSTSTSISTSTSTKIEELIESEESIKKLKELKNQILNEKQNKISNFSKVENLITSIYKDLIERINRELLMSTNGISNNNNNNNYRVNDDDQNLEVNKNSSYLKSLLKQEFIKNYSFDKLNQFVFGNGINIENSIQPEPKPFLITSSIGGGKSTVLSNWVKQLSNSNEIDSKKTLVVCFFIGITANNKNRIELLRQLFSIIKLQYQVSIPLSEDPSSLKEEINYWYGIATKDGRNLIIIYDSIDTIEKGANETLSEALLDLIPSRYPENVKIVCSCYTDNYEELVQHFQLDKNQHTSVLTGFTDQQQILDFSKSYLSNFKKELTPVQIEILKKFLEPCSSPLFLSSILGELITIGNYKTLNEKLIMLLSSQSIFNFYLVQLSRWESDTSFPNNLVTDIIQLIYLSGNGLYEDEILSILNLKSSYGFFSQCRNLFTVFGGGSNYFTILSPYLKLAIGLKYFGNKKDGQLLPIESKLLSNLIDYFENQKINNTNSSSSSLSSSSINSLKRKIDYLPKILISIGDKSKLQEFLLNLENINQLSKSEIGKSQIHQYWNFIGINNENFKEIINLYKFKWAQYCNGNPPLEELSTTTFNIGSLFEHLSMYDEAYTFIEKSQDYHIQLYGDCHSSVANDIKRLVSINIKRSKLDQAGYQSEKLLSITEQLFGKEHLGTIESLLLNGLTFKKQTQYSKSLEFYKSCLKIFYRFLDLNSPIYFNIKLGEIFQSIADIFRKLGKFDIALNYYNKTLTIYKNLKKENHHCFSELYKNLGLVSKKLGDYQIAIDYYQKSLSIVQDNFGKDHVEYGFILCDLADTKRKQEQYIEAETLYNQSLDILKRKLNQDTSIEIAEIYNDLGLIRKKQSNYKEAISFYKQSITIAQKSLGKSHLKISFFNLNLADCYRKIGDYKTSEQFYSKCLLITQDNLGYDHIEVAEILNSIGLVYKKQGKYQQAENQYKRAIIIVNKSLGSDNYKNGIYMNNLADIYRKLGSYEMAKTYYNKALLNIEKALGKEHSEYAEILYCMGLLKLSLEEYQESIKLINQAIAIVSNHFSSQHVKIGIFKNSLAEVLITQAKSLPNPREFASNLQEIDNIRSLFNSSLSILKTEFGTDQHPEIADIFINMAEFEFQFGSHSKSLDHFKKALEIISIVFDENHSKYQLISDRIRYF</sequence>
<protein>
    <recommendedName>
        <fullName evidence="4">BRCT domain-containing protein</fullName>
    </recommendedName>
</protein>
<dbReference type="VEuPathDB" id="AmoebaDB:DDB_G0292714"/>
<keyword evidence="6" id="KW-1185">Reference proteome</keyword>
<dbReference type="InterPro" id="IPR025139">
    <property type="entry name" value="DUF4062"/>
</dbReference>
<dbReference type="PANTHER" id="PTHR19860:SF40">
    <property type="entry name" value="WD40 REPEAT-CONTAINING PROTEIN"/>
    <property type="match status" value="1"/>
</dbReference>
<evidence type="ECO:0000256" key="3">
    <source>
        <dbReference type="SAM" id="Coils"/>
    </source>
</evidence>
<name>Q54D26_DICDI</name>
<dbReference type="PROSITE" id="PS50172">
    <property type="entry name" value="BRCT"/>
    <property type="match status" value="1"/>
</dbReference>
<keyword evidence="3" id="KW-0175">Coiled coil</keyword>
<feature type="repeat" description="TPR" evidence="2">
    <location>
        <begin position="1078"/>
        <end position="1111"/>
    </location>
</feature>
<reference evidence="5 6" key="1">
    <citation type="journal article" date="2005" name="Nature">
        <title>The genome of the social amoeba Dictyostelium discoideum.</title>
        <authorList>
            <consortium name="The Dictyostelium discoideum Sequencing Consortium"/>
            <person name="Eichinger L."/>
            <person name="Pachebat J.A."/>
            <person name="Glockner G."/>
            <person name="Rajandream M.A."/>
            <person name="Sucgang R."/>
            <person name="Berriman M."/>
            <person name="Song J."/>
            <person name="Olsen R."/>
            <person name="Szafranski K."/>
            <person name="Xu Q."/>
            <person name="Tunggal B."/>
            <person name="Kummerfeld S."/>
            <person name="Madera M."/>
            <person name="Konfortov B.A."/>
            <person name="Rivero F."/>
            <person name="Bankier A.T."/>
            <person name="Lehmann R."/>
            <person name="Hamlin N."/>
            <person name="Davies R."/>
            <person name="Gaudet P."/>
            <person name="Fey P."/>
            <person name="Pilcher K."/>
            <person name="Chen G."/>
            <person name="Saunders D."/>
            <person name="Sodergren E."/>
            <person name="Davis P."/>
            <person name="Kerhornou A."/>
            <person name="Nie X."/>
            <person name="Hall N."/>
            <person name="Anjard C."/>
            <person name="Hemphill L."/>
            <person name="Bason N."/>
            <person name="Farbrother P."/>
            <person name="Desany B."/>
            <person name="Just E."/>
            <person name="Morio T."/>
            <person name="Rost R."/>
            <person name="Churcher C."/>
            <person name="Cooper J."/>
            <person name="Haydock S."/>
            <person name="van Driessche N."/>
            <person name="Cronin A."/>
            <person name="Goodhead I."/>
            <person name="Muzny D."/>
            <person name="Mourier T."/>
            <person name="Pain A."/>
            <person name="Lu M."/>
            <person name="Harper D."/>
            <person name="Lindsay R."/>
            <person name="Hauser H."/>
            <person name="James K."/>
            <person name="Quiles M."/>
            <person name="Madan Babu M."/>
            <person name="Saito T."/>
            <person name="Buchrieser C."/>
            <person name="Wardroper A."/>
            <person name="Felder M."/>
            <person name="Thangavelu M."/>
            <person name="Johnson D."/>
            <person name="Knights A."/>
            <person name="Loulseged H."/>
            <person name="Mungall K."/>
            <person name="Oliver K."/>
            <person name="Price C."/>
            <person name="Quail M.A."/>
            <person name="Urushihara H."/>
            <person name="Hernandez J."/>
            <person name="Rabbinowitsch E."/>
            <person name="Steffen D."/>
            <person name="Sanders M."/>
            <person name="Ma J."/>
            <person name="Kohara Y."/>
            <person name="Sharp S."/>
            <person name="Simmonds M."/>
            <person name="Spiegler S."/>
            <person name="Tivey A."/>
            <person name="Sugano S."/>
            <person name="White B."/>
            <person name="Walker D."/>
            <person name="Woodward J."/>
            <person name="Winckler T."/>
            <person name="Tanaka Y."/>
            <person name="Shaulsky G."/>
            <person name="Schleicher M."/>
            <person name="Weinstock G."/>
            <person name="Rosenthal A."/>
            <person name="Cox E.C."/>
            <person name="Chisholm R.L."/>
            <person name="Gibbs R."/>
            <person name="Loomis W.F."/>
            <person name="Platzer M."/>
            <person name="Kay R.R."/>
            <person name="Williams J."/>
            <person name="Dear P.H."/>
            <person name="Noegel A.A."/>
            <person name="Barrell B."/>
            <person name="Kuspa A."/>
        </authorList>
    </citation>
    <scope>NUCLEOTIDE SEQUENCE [LARGE SCALE GENOMIC DNA]</scope>
    <source>
        <strain evidence="5 6">AX4</strain>
    </source>
</reference>
<dbReference type="InterPro" id="IPR051191">
    <property type="entry name" value="DCAF12"/>
</dbReference>
<dbReference type="SUPFAM" id="SSF48452">
    <property type="entry name" value="TPR-like"/>
    <property type="match status" value="3"/>
</dbReference>
<evidence type="ECO:0000313" key="6">
    <source>
        <dbReference type="Proteomes" id="UP000002195"/>
    </source>
</evidence>
<dbReference type="SMART" id="SM00028">
    <property type="entry name" value="TPR"/>
    <property type="match status" value="11"/>
</dbReference>
<dbReference type="OMA" id="DMGNHEK"/>
<organism evidence="5 6">
    <name type="scientific">Dictyostelium discoideum</name>
    <name type="common">Social amoeba</name>
    <dbReference type="NCBI Taxonomy" id="44689"/>
    <lineage>
        <taxon>Eukaryota</taxon>
        <taxon>Amoebozoa</taxon>
        <taxon>Evosea</taxon>
        <taxon>Eumycetozoa</taxon>
        <taxon>Dictyostelia</taxon>
        <taxon>Dictyosteliales</taxon>
        <taxon>Dictyosteliaceae</taxon>
        <taxon>Dictyostelium</taxon>
    </lineage>
</organism>
<dbReference type="Pfam" id="PF13271">
    <property type="entry name" value="DUF4062"/>
    <property type="match status" value="1"/>
</dbReference>
<dbReference type="Gene3D" id="3.40.50.300">
    <property type="entry name" value="P-loop containing nucleotide triphosphate hydrolases"/>
    <property type="match status" value="1"/>
</dbReference>
<accession>Q54D26</accession>
<dbReference type="RefSeq" id="XP_629494.1">
    <property type="nucleotide sequence ID" value="XM_629492.1"/>
</dbReference>
<dbReference type="HOGENOM" id="CLU_249659_0_0_1"/>
<dbReference type="Gene3D" id="1.25.40.10">
    <property type="entry name" value="Tetratricopeptide repeat domain"/>
    <property type="match status" value="4"/>
</dbReference>
<dbReference type="AlphaFoldDB" id="Q54D26"/>
<dbReference type="InParanoid" id="Q54D26"/>
<dbReference type="InterPro" id="IPR019734">
    <property type="entry name" value="TPR_rpt"/>
</dbReference>
<feature type="domain" description="BRCT" evidence="4">
    <location>
        <begin position="17"/>
        <end position="100"/>
    </location>
</feature>
<dbReference type="dictyBase" id="DDB_G0292714"/>
<dbReference type="InterPro" id="IPR036420">
    <property type="entry name" value="BRCT_dom_sf"/>
</dbReference>
<evidence type="ECO:0000259" key="4">
    <source>
        <dbReference type="PROSITE" id="PS50172"/>
    </source>
</evidence>
<keyword evidence="2" id="KW-0802">TPR repeat</keyword>
<comment type="caution">
    <text evidence="5">The sequence shown here is derived from an EMBL/GenBank/DDBJ whole genome shotgun (WGS) entry which is preliminary data.</text>
</comment>
<dbReference type="Gene3D" id="3.40.50.10190">
    <property type="entry name" value="BRCT domain"/>
    <property type="match status" value="1"/>
</dbReference>
<dbReference type="SUPFAM" id="SSF52113">
    <property type="entry name" value="BRCT domain"/>
    <property type="match status" value="1"/>
</dbReference>
<feature type="repeat" description="TPR" evidence="2">
    <location>
        <begin position="1247"/>
        <end position="1280"/>
    </location>
</feature>
<gene>
    <name evidence="5" type="ORF">DDB_G0292714</name>
</gene>
<feature type="repeat" description="TPR" evidence="2">
    <location>
        <begin position="1163"/>
        <end position="1196"/>
    </location>
</feature>
<dbReference type="eggNOG" id="KOG3602">
    <property type="taxonomic scope" value="Eukaryota"/>
</dbReference>
<dbReference type="PhylomeDB" id="Q54D26"/>
<dbReference type="Pfam" id="PF16589">
    <property type="entry name" value="BRCT_2"/>
    <property type="match status" value="1"/>
</dbReference>
<dbReference type="PaxDb" id="44689-DDB0219761"/>
<dbReference type="PANTHER" id="PTHR19860">
    <property type="entry name" value="DDB1- AND CUL4-ASSOCIATED FACTOR 12-RELATED"/>
    <property type="match status" value="1"/>
</dbReference>
<feature type="coiled-coil region" evidence="3">
    <location>
        <begin position="336"/>
        <end position="363"/>
    </location>
</feature>
<dbReference type="InterPro" id="IPR001357">
    <property type="entry name" value="BRCT_dom"/>
</dbReference>
<feature type="repeat" description="TPR" evidence="2">
    <location>
        <begin position="1331"/>
        <end position="1364"/>
    </location>
</feature>
<dbReference type="KEGG" id="ddi:DDB_G0292714"/>
<keyword evidence="1" id="KW-0677">Repeat</keyword>
<dbReference type="Pfam" id="PF13374">
    <property type="entry name" value="TPR_10"/>
    <property type="match status" value="1"/>
</dbReference>
<dbReference type="SUPFAM" id="SSF52540">
    <property type="entry name" value="P-loop containing nucleoside triphosphate hydrolases"/>
    <property type="match status" value="1"/>
</dbReference>
<dbReference type="eggNOG" id="KOG1840">
    <property type="taxonomic scope" value="Eukaryota"/>
</dbReference>
<dbReference type="Proteomes" id="UP000002195">
    <property type="component" value="Unassembled WGS sequence"/>
</dbReference>
<dbReference type="InterPro" id="IPR011990">
    <property type="entry name" value="TPR-like_helical_dom_sf"/>
</dbReference>
<dbReference type="GeneID" id="8628743"/>
<dbReference type="EMBL" id="AAFI02000194">
    <property type="protein sequence ID" value="EAL61160.1"/>
    <property type="molecule type" value="Genomic_DNA"/>
</dbReference>
<dbReference type="STRING" id="44689.Q54D26"/>
<evidence type="ECO:0000256" key="2">
    <source>
        <dbReference type="PROSITE-ProRule" id="PRU00339"/>
    </source>
</evidence>
<evidence type="ECO:0000256" key="1">
    <source>
        <dbReference type="ARBA" id="ARBA00022737"/>
    </source>
</evidence>
<dbReference type="SMR" id="Q54D26"/>
<evidence type="ECO:0000313" key="5">
    <source>
        <dbReference type="EMBL" id="EAL61160.1"/>
    </source>
</evidence>
<dbReference type="PROSITE" id="PS50005">
    <property type="entry name" value="TPR"/>
    <property type="match status" value="5"/>
</dbReference>
<feature type="repeat" description="TPR" evidence="2">
    <location>
        <begin position="1036"/>
        <end position="1069"/>
    </location>
</feature>
<dbReference type="InterPro" id="IPR027417">
    <property type="entry name" value="P-loop_NTPase"/>
</dbReference>